<comment type="caution">
    <text evidence="1">The sequence shown here is derived from an EMBL/GenBank/DDBJ whole genome shotgun (WGS) entry which is preliminary data.</text>
</comment>
<sequence length="73" mass="8237">SFQYGGYRVKRFRCLGSDLYTGGENIGRDYPPVSDGTKEHWIITNTFFVKLQGVLLADIDGFLYTLSGRKLGK</sequence>
<dbReference type="AlphaFoldDB" id="A0A0G1GSR9"/>
<feature type="non-terminal residue" evidence="1">
    <location>
        <position position="1"/>
    </location>
</feature>
<proteinExistence type="predicted"/>
<protein>
    <submittedName>
        <fullName evidence="1">Uncharacterized protein</fullName>
    </submittedName>
</protein>
<name>A0A0G1GSR9_9BACT</name>
<gene>
    <name evidence="1" type="ORF">UW26_C0035G0007</name>
</gene>
<dbReference type="Proteomes" id="UP000034097">
    <property type="component" value="Unassembled WGS sequence"/>
</dbReference>
<dbReference type="EMBL" id="LCHQ01000035">
    <property type="protein sequence ID" value="KKT37308.1"/>
    <property type="molecule type" value="Genomic_DNA"/>
</dbReference>
<reference evidence="1 2" key="1">
    <citation type="journal article" date="2015" name="Nature">
        <title>rRNA introns, odd ribosomes, and small enigmatic genomes across a large radiation of phyla.</title>
        <authorList>
            <person name="Brown C.T."/>
            <person name="Hug L.A."/>
            <person name="Thomas B.C."/>
            <person name="Sharon I."/>
            <person name="Castelle C.J."/>
            <person name="Singh A."/>
            <person name="Wilkins M.J."/>
            <person name="Williams K.H."/>
            <person name="Banfield J.F."/>
        </authorList>
    </citation>
    <scope>NUCLEOTIDE SEQUENCE [LARGE SCALE GENOMIC DNA]</scope>
</reference>
<accession>A0A0G1GSR9</accession>
<evidence type="ECO:0000313" key="2">
    <source>
        <dbReference type="Proteomes" id="UP000034097"/>
    </source>
</evidence>
<organism evidence="1 2">
    <name type="scientific">Candidatus Collierbacteria bacterium GW2011_GWF1_44_12</name>
    <dbReference type="NCBI Taxonomy" id="1618402"/>
    <lineage>
        <taxon>Bacteria</taxon>
        <taxon>Candidatus Collieribacteriota</taxon>
    </lineage>
</organism>
<evidence type="ECO:0000313" key="1">
    <source>
        <dbReference type="EMBL" id="KKT37308.1"/>
    </source>
</evidence>